<dbReference type="SUPFAM" id="SSF48403">
    <property type="entry name" value="Ankyrin repeat"/>
    <property type="match status" value="1"/>
</dbReference>
<keyword evidence="2 3" id="KW-0040">ANK repeat</keyword>
<dbReference type="GO" id="GO:0004842">
    <property type="term" value="F:ubiquitin-protein transferase activity"/>
    <property type="evidence" value="ECO:0007669"/>
    <property type="project" value="TreeGrafter"/>
</dbReference>
<dbReference type="AlphaFoldDB" id="A0A3P7MV33"/>
<dbReference type="PROSITE" id="PS50297">
    <property type="entry name" value="ANK_REP_REGION"/>
    <property type="match status" value="1"/>
</dbReference>
<dbReference type="OrthoDB" id="1577640at2759"/>
<evidence type="ECO:0000256" key="1">
    <source>
        <dbReference type="ARBA" id="ARBA00022737"/>
    </source>
</evidence>
<dbReference type="Proteomes" id="UP000271098">
    <property type="component" value="Unassembled WGS sequence"/>
</dbReference>
<keyword evidence="1" id="KW-0677">Repeat</keyword>
<dbReference type="PANTHER" id="PTHR24171:SF11">
    <property type="entry name" value="26S PROTEASOME NON-ATPASE REGULATORY SUBUNIT 10"/>
    <property type="match status" value="1"/>
</dbReference>
<dbReference type="PROSITE" id="PS50088">
    <property type="entry name" value="ANK_REPEAT"/>
    <property type="match status" value="1"/>
</dbReference>
<reference evidence="4 5" key="1">
    <citation type="submission" date="2018-11" db="EMBL/GenBank/DDBJ databases">
        <authorList>
            <consortium name="Pathogen Informatics"/>
        </authorList>
    </citation>
    <scope>NUCLEOTIDE SEQUENCE [LARGE SCALE GENOMIC DNA]</scope>
</reference>
<evidence type="ECO:0000313" key="4">
    <source>
        <dbReference type="EMBL" id="VDN33604.1"/>
    </source>
</evidence>
<dbReference type="SMART" id="SM00248">
    <property type="entry name" value="ANK"/>
    <property type="match status" value="1"/>
</dbReference>
<sequence>MKAPSLRINLPDSLGCTALHLAVDEHREDIAITLAEHGADLNFENKEKQTPLALVKSSELRTKLKAAAERYSSKML</sequence>
<dbReference type="GO" id="GO:0070531">
    <property type="term" value="C:BRCA1-A complex"/>
    <property type="evidence" value="ECO:0007669"/>
    <property type="project" value="TreeGrafter"/>
</dbReference>
<dbReference type="InterPro" id="IPR036770">
    <property type="entry name" value="Ankyrin_rpt-contain_sf"/>
</dbReference>
<evidence type="ECO:0000256" key="2">
    <source>
        <dbReference type="ARBA" id="ARBA00023043"/>
    </source>
</evidence>
<accession>A0A3P7MV33</accession>
<organism evidence="4 5">
    <name type="scientific">Gongylonema pulchrum</name>
    <dbReference type="NCBI Taxonomy" id="637853"/>
    <lineage>
        <taxon>Eukaryota</taxon>
        <taxon>Metazoa</taxon>
        <taxon>Ecdysozoa</taxon>
        <taxon>Nematoda</taxon>
        <taxon>Chromadorea</taxon>
        <taxon>Rhabditida</taxon>
        <taxon>Spirurina</taxon>
        <taxon>Spiruromorpha</taxon>
        <taxon>Spiruroidea</taxon>
        <taxon>Gongylonematidae</taxon>
        <taxon>Gongylonema</taxon>
    </lineage>
</organism>
<dbReference type="InterPro" id="IPR002110">
    <property type="entry name" value="Ankyrin_rpt"/>
</dbReference>
<dbReference type="Pfam" id="PF00023">
    <property type="entry name" value="Ank"/>
    <property type="match status" value="1"/>
</dbReference>
<evidence type="ECO:0000256" key="3">
    <source>
        <dbReference type="PROSITE-ProRule" id="PRU00023"/>
    </source>
</evidence>
<dbReference type="GO" id="GO:0031436">
    <property type="term" value="C:BRCA1-BARD1 complex"/>
    <property type="evidence" value="ECO:0007669"/>
    <property type="project" value="TreeGrafter"/>
</dbReference>
<feature type="repeat" description="ANK" evidence="3">
    <location>
        <begin position="14"/>
        <end position="46"/>
    </location>
</feature>
<name>A0A3P7MV33_9BILA</name>
<keyword evidence="5" id="KW-1185">Reference proteome</keyword>
<dbReference type="EMBL" id="UYRT01088318">
    <property type="protein sequence ID" value="VDN33604.1"/>
    <property type="molecule type" value="Genomic_DNA"/>
</dbReference>
<protein>
    <submittedName>
        <fullName evidence="4">Uncharacterized protein</fullName>
    </submittedName>
</protein>
<evidence type="ECO:0000313" key="5">
    <source>
        <dbReference type="Proteomes" id="UP000271098"/>
    </source>
</evidence>
<proteinExistence type="predicted"/>
<dbReference type="Gene3D" id="1.25.40.20">
    <property type="entry name" value="Ankyrin repeat-containing domain"/>
    <property type="match status" value="1"/>
</dbReference>
<gene>
    <name evidence="4" type="ORF">GPUH_LOCUS19321</name>
</gene>
<dbReference type="PANTHER" id="PTHR24171">
    <property type="entry name" value="ANKYRIN REPEAT DOMAIN-CONTAINING PROTEIN 39-RELATED"/>
    <property type="match status" value="1"/>
</dbReference>
<dbReference type="GO" id="GO:0085020">
    <property type="term" value="P:protein K6-linked ubiquitination"/>
    <property type="evidence" value="ECO:0007669"/>
    <property type="project" value="TreeGrafter"/>
</dbReference>